<proteinExistence type="predicted"/>
<evidence type="ECO:0000313" key="2">
    <source>
        <dbReference type="EMBL" id="SDD04981.1"/>
    </source>
</evidence>
<organism evidence="2 3">
    <name type="scientific">Terribacillus halophilus</name>
    <dbReference type="NCBI Taxonomy" id="361279"/>
    <lineage>
        <taxon>Bacteria</taxon>
        <taxon>Bacillati</taxon>
        <taxon>Bacillota</taxon>
        <taxon>Bacilli</taxon>
        <taxon>Bacillales</taxon>
        <taxon>Bacillaceae</taxon>
        <taxon>Terribacillus</taxon>
    </lineage>
</organism>
<name>A0A1G6RKN0_9BACI</name>
<evidence type="ECO:0000256" key="1">
    <source>
        <dbReference type="SAM" id="Phobius"/>
    </source>
</evidence>
<reference evidence="3" key="1">
    <citation type="submission" date="2016-10" db="EMBL/GenBank/DDBJ databases">
        <authorList>
            <person name="Varghese N."/>
            <person name="Submissions S."/>
        </authorList>
    </citation>
    <scope>NUCLEOTIDE SEQUENCE [LARGE SCALE GENOMIC DNA]</scope>
    <source>
        <strain evidence="3">DSM 21620</strain>
    </source>
</reference>
<feature type="transmembrane region" description="Helical" evidence="1">
    <location>
        <begin position="7"/>
        <end position="27"/>
    </location>
</feature>
<accession>A0A1G6RKN0</accession>
<protein>
    <submittedName>
        <fullName evidence="2">Uncharacterized protein</fullName>
    </submittedName>
</protein>
<evidence type="ECO:0000313" key="3">
    <source>
        <dbReference type="Proteomes" id="UP000198666"/>
    </source>
</evidence>
<feature type="transmembrane region" description="Helical" evidence="1">
    <location>
        <begin position="53"/>
        <end position="75"/>
    </location>
</feature>
<gene>
    <name evidence="2" type="ORF">SAMN05421663_10697</name>
</gene>
<dbReference type="AlphaFoldDB" id="A0A1G6RKN0"/>
<keyword evidence="1" id="KW-0472">Membrane</keyword>
<dbReference type="Proteomes" id="UP000198666">
    <property type="component" value="Unassembled WGS sequence"/>
</dbReference>
<dbReference type="RefSeq" id="WP_093727473.1">
    <property type="nucleotide sequence ID" value="NZ_FMZB01000006.1"/>
</dbReference>
<dbReference type="STRING" id="361279.SAMN05421663_10697"/>
<keyword evidence="1" id="KW-1133">Transmembrane helix</keyword>
<dbReference type="OrthoDB" id="2968589at2"/>
<sequence length="100" mass="11460">MQRKAALLFIGLVMSITLQVMVLHPIYHLGTDDIQPQHVVIHKADLPDDEKHWLPIIAQTAVLTFLPILLATSMIQARMLQTKQAVRHFLLAVFYQSSYR</sequence>
<keyword evidence="1" id="KW-0812">Transmembrane</keyword>
<dbReference type="EMBL" id="FMZB01000006">
    <property type="protein sequence ID" value="SDD04981.1"/>
    <property type="molecule type" value="Genomic_DNA"/>
</dbReference>
<keyword evidence="3" id="KW-1185">Reference proteome</keyword>